<evidence type="ECO:0000313" key="1">
    <source>
        <dbReference type="EMBL" id="CAI2175021.1"/>
    </source>
</evidence>
<dbReference type="EMBL" id="CAMKVN010001298">
    <property type="protein sequence ID" value="CAI2175021.1"/>
    <property type="molecule type" value="Genomic_DNA"/>
</dbReference>
<dbReference type="OrthoDB" id="10411035at2759"/>
<evidence type="ECO:0000313" key="2">
    <source>
        <dbReference type="Proteomes" id="UP001153678"/>
    </source>
</evidence>
<keyword evidence="2" id="KW-1185">Reference proteome</keyword>
<dbReference type="AlphaFoldDB" id="A0A9W4SNF5"/>
<accession>A0A9W4SNF5</accession>
<protein>
    <submittedName>
        <fullName evidence="1">8854_t:CDS:1</fullName>
    </submittedName>
</protein>
<name>A0A9W4SNF5_9GLOM</name>
<organism evidence="1 2">
    <name type="scientific">Funneliformis geosporum</name>
    <dbReference type="NCBI Taxonomy" id="1117311"/>
    <lineage>
        <taxon>Eukaryota</taxon>
        <taxon>Fungi</taxon>
        <taxon>Fungi incertae sedis</taxon>
        <taxon>Mucoromycota</taxon>
        <taxon>Glomeromycotina</taxon>
        <taxon>Glomeromycetes</taxon>
        <taxon>Glomerales</taxon>
        <taxon>Glomeraceae</taxon>
        <taxon>Funneliformis</taxon>
    </lineage>
</organism>
<proteinExistence type="predicted"/>
<reference evidence="1" key="1">
    <citation type="submission" date="2022-08" db="EMBL/GenBank/DDBJ databases">
        <authorList>
            <person name="Kallberg Y."/>
            <person name="Tangrot J."/>
            <person name="Rosling A."/>
        </authorList>
    </citation>
    <scope>NUCLEOTIDE SEQUENCE</scope>
    <source>
        <strain evidence="1">Wild A</strain>
    </source>
</reference>
<gene>
    <name evidence="1" type="ORF">FWILDA_LOCUS6882</name>
</gene>
<sequence>MERIHQILVDMRERFSHCSKNIEQDLRELISRQLRNQFMTVCFQHSLMHNYKWEGKENLENVVERIIIDYFENTKKQD</sequence>
<dbReference type="Proteomes" id="UP001153678">
    <property type="component" value="Unassembled WGS sequence"/>
</dbReference>
<comment type="caution">
    <text evidence="1">The sequence shown here is derived from an EMBL/GenBank/DDBJ whole genome shotgun (WGS) entry which is preliminary data.</text>
</comment>